<sequence length="347" mass="39500">MQFRVNTELGTLTMGAAACGGTKDSSFPGEFGQVCADVVALRLVTPDGEVRALKAGSPDFDAVLGGYGLFGIASEITYRVVAHEFISMEHVEISLAEFEGHSKQWLDGRTAVFLYLFPHAPRGGRIVAELRRKAGGGPTEGAHRLAIRNFFWREALPEAAHIADRLPNEQLAFKYLDALQLVVRKFLDHALDLKRVSPVDQIVDFEKGGKKFGFSMWAFPAAQFAQTLSEYFDFCRRQDYRTRLPHVSYHVAQDRHSLLSYSQDSDVWTLDPVSTGIEPGWHDFLRVFNDFCSDRAGVPLFNQTPHLERRHVARAFGERLERFEKIRRRFDPRDRMLNEYFAKLLRD</sequence>
<dbReference type="SUPFAM" id="SSF56176">
    <property type="entry name" value="FAD-binding/transporter-associated domain-like"/>
    <property type="match status" value="1"/>
</dbReference>
<dbReference type="PROSITE" id="PS51257">
    <property type="entry name" value="PROKAR_LIPOPROTEIN"/>
    <property type="match status" value="1"/>
</dbReference>
<organism evidence="3 4">
    <name type="scientific">Candidatus Muproteobacteria bacterium RBG_16_60_9</name>
    <dbReference type="NCBI Taxonomy" id="1817755"/>
    <lineage>
        <taxon>Bacteria</taxon>
        <taxon>Pseudomonadati</taxon>
        <taxon>Pseudomonadota</taxon>
        <taxon>Candidatus Muproteobacteria</taxon>
    </lineage>
</organism>
<evidence type="ECO:0000259" key="2">
    <source>
        <dbReference type="Pfam" id="PF04030"/>
    </source>
</evidence>
<proteinExistence type="predicted"/>
<evidence type="ECO:0000256" key="1">
    <source>
        <dbReference type="ARBA" id="ARBA00023002"/>
    </source>
</evidence>
<dbReference type="EMBL" id="MFSP01000169">
    <property type="protein sequence ID" value="OGI62763.1"/>
    <property type="molecule type" value="Genomic_DNA"/>
</dbReference>
<dbReference type="InterPro" id="IPR036318">
    <property type="entry name" value="FAD-bd_PCMH-like_sf"/>
</dbReference>
<dbReference type="GO" id="GO:0003885">
    <property type="term" value="F:D-arabinono-1,4-lactone oxidase activity"/>
    <property type="evidence" value="ECO:0007669"/>
    <property type="project" value="InterPro"/>
</dbReference>
<gene>
    <name evidence="3" type="ORF">A2W18_11175</name>
</gene>
<dbReference type="GO" id="GO:0050660">
    <property type="term" value="F:flavin adenine dinucleotide binding"/>
    <property type="evidence" value="ECO:0007669"/>
    <property type="project" value="InterPro"/>
</dbReference>
<evidence type="ECO:0000313" key="3">
    <source>
        <dbReference type="EMBL" id="OGI62763.1"/>
    </source>
</evidence>
<dbReference type="Proteomes" id="UP000179076">
    <property type="component" value="Unassembled WGS sequence"/>
</dbReference>
<name>A0A1F6UZG3_9PROT</name>
<dbReference type="InterPro" id="IPR016169">
    <property type="entry name" value="FAD-bd_PCMH_sub2"/>
</dbReference>
<dbReference type="GO" id="GO:0016020">
    <property type="term" value="C:membrane"/>
    <property type="evidence" value="ECO:0007669"/>
    <property type="project" value="InterPro"/>
</dbReference>
<feature type="domain" description="D-arabinono-1,4-lactone oxidase C-terminal" evidence="2">
    <location>
        <begin position="215"/>
        <end position="343"/>
    </location>
</feature>
<reference evidence="3 4" key="1">
    <citation type="journal article" date="2016" name="Nat. Commun.">
        <title>Thousands of microbial genomes shed light on interconnected biogeochemical processes in an aquifer system.</title>
        <authorList>
            <person name="Anantharaman K."/>
            <person name="Brown C.T."/>
            <person name="Hug L.A."/>
            <person name="Sharon I."/>
            <person name="Castelle C.J."/>
            <person name="Probst A.J."/>
            <person name="Thomas B.C."/>
            <person name="Singh A."/>
            <person name="Wilkins M.J."/>
            <person name="Karaoz U."/>
            <person name="Brodie E.L."/>
            <person name="Williams K.H."/>
            <person name="Hubbard S.S."/>
            <person name="Banfield J.F."/>
        </authorList>
    </citation>
    <scope>NUCLEOTIDE SEQUENCE [LARGE SCALE GENOMIC DNA]</scope>
</reference>
<dbReference type="AlphaFoldDB" id="A0A1F6UZG3"/>
<dbReference type="InterPro" id="IPR010031">
    <property type="entry name" value="FAD_lactone_oxidase-like"/>
</dbReference>
<dbReference type="PANTHER" id="PTHR43762">
    <property type="entry name" value="L-GULONOLACTONE OXIDASE"/>
    <property type="match status" value="1"/>
</dbReference>
<dbReference type="Gene3D" id="3.30.465.10">
    <property type="match status" value="1"/>
</dbReference>
<protein>
    <recommendedName>
        <fullName evidence="2">D-arabinono-1,4-lactone oxidase C-terminal domain-containing protein</fullName>
    </recommendedName>
</protein>
<keyword evidence="1" id="KW-0560">Oxidoreductase</keyword>
<evidence type="ECO:0000313" key="4">
    <source>
        <dbReference type="Proteomes" id="UP000179076"/>
    </source>
</evidence>
<dbReference type="Pfam" id="PF04030">
    <property type="entry name" value="ALO"/>
    <property type="match status" value="1"/>
</dbReference>
<dbReference type="InterPro" id="IPR007173">
    <property type="entry name" value="ALO_C"/>
</dbReference>
<accession>A0A1F6UZG3</accession>
<dbReference type="PANTHER" id="PTHR43762:SF1">
    <property type="entry name" value="D-ARABINONO-1,4-LACTONE OXIDASE"/>
    <property type="match status" value="1"/>
</dbReference>
<comment type="caution">
    <text evidence="3">The sequence shown here is derived from an EMBL/GenBank/DDBJ whole genome shotgun (WGS) entry which is preliminary data.</text>
</comment>